<dbReference type="InterPro" id="IPR003593">
    <property type="entry name" value="AAA+_ATPase"/>
</dbReference>
<dbReference type="Proteomes" id="UP000380867">
    <property type="component" value="Unassembled WGS sequence"/>
</dbReference>
<reference evidence="5" key="1">
    <citation type="submission" date="2019-09" db="EMBL/GenBank/DDBJ databases">
        <authorList>
            <person name="Li J."/>
        </authorList>
    </citation>
    <scope>NUCLEOTIDE SEQUENCE [LARGE SCALE GENOMIC DNA]</scope>
    <source>
        <strain evidence="5">JCM 14732</strain>
    </source>
</reference>
<dbReference type="AlphaFoldDB" id="A0A5M4FGR3"/>
<keyword evidence="3 5" id="KW-0067">ATP-binding</keyword>
<evidence type="ECO:0000256" key="1">
    <source>
        <dbReference type="ARBA" id="ARBA00022448"/>
    </source>
</evidence>
<keyword evidence="6" id="KW-1185">Reference proteome</keyword>
<keyword evidence="1" id="KW-0813">Transport</keyword>
<dbReference type="PROSITE" id="PS50893">
    <property type="entry name" value="ABC_TRANSPORTER_2"/>
    <property type="match status" value="1"/>
</dbReference>
<dbReference type="Pfam" id="PF00005">
    <property type="entry name" value="ABC_tran"/>
    <property type="match status" value="1"/>
</dbReference>
<dbReference type="GO" id="GO:0022857">
    <property type="term" value="F:transmembrane transporter activity"/>
    <property type="evidence" value="ECO:0007669"/>
    <property type="project" value="UniProtKB-ARBA"/>
</dbReference>
<dbReference type="InterPro" id="IPR003439">
    <property type="entry name" value="ABC_transporter-like_ATP-bd"/>
</dbReference>
<dbReference type="InterPro" id="IPR027417">
    <property type="entry name" value="P-loop_NTPase"/>
</dbReference>
<dbReference type="GO" id="GO:0016020">
    <property type="term" value="C:membrane"/>
    <property type="evidence" value="ECO:0007669"/>
    <property type="project" value="InterPro"/>
</dbReference>
<evidence type="ECO:0000313" key="5">
    <source>
        <dbReference type="EMBL" id="KAA1399356.1"/>
    </source>
</evidence>
<name>A0A5M4FGR3_9ACTN</name>
<dbReference type="InterPro" id="IPR015856">
    <property type="entry name" value="ABC_transpr_CbiO/EcfA_su"/>
</dbReference>
<sequence>MNQPDAVVLGVDGVDFEREGRLLLSGIDLTVRRGEHWALIGPNGAGKTTLLNLCGAVTHPTRGTVHVLGKQLGRVDMRELRGHIGYVNPRHPLQSDLTVEQIVLTGVAGSIELVPRWNPSPEEHDRARLLMKTLGVDVPTSPHWLTMSQGERGRTLIARALMHEPPLLLLDEPSTGLDVAAREQLLSTLDELRIQHPETATVMVTHHFEELPRSTTHAVLLRAGRVLASGPVGDVLTSKRVSECFDHPIRIRHRDGRWSATA</sequence>
<dbReference type="Gene3D" id="3.40.50.300">
    <property type="entry name" value="P-loop containing nucleotide triphosphate hydrolases"/>
    <property type="match status" value="1"/>
</dbReference>
<accession>A0A5M4FGR3</accession>
<dbReference type="OrthoDB" id="9789994at2"/>
<protein>
    <submittedName>
        <fullName evidence="5">ATP-binding cassette domain-containing protein</fullName>
    </submittedName>
</protein>
<evidence type="ECO:0000256" key="3">
    <source>
        <dbReference type="ARBA" id="ARBA00022840"/>
    </source>
</evidence>
<evidence type="ECO:0000259" key="4">
    <source>
        <dbReference type="PROSITE" id="PS50893"/>
    </source>
</evidence>
<organism evidence="5 6">
    <name type="scientific">Aeromicrobium ginsengisoli</name>
    <dbReference type="NCBI Taxonomy" id="363867"/>
    <lineage>
        <taxon>Bacteria</taxon>
        <taxon>Bacillati</taxon>
        <taxon>Actinomycetota</taxon>
        <taxon>Actinomycetes</taxon>
        <taxon>Propionibacteriales</taxon>
        <taxon>Nocardioidaceae</taxon>
        <taxon>Aeromicrobium</taxon>
    </lineage>
</organism>
<keyword evidence="2" id="KW-0547">Nucleotide-binding</keyword>
<comment type="caution">
    <text evidence="5">The sequence shown here is derived from an EMBL/GenBank/DDBJ whole genome shotgun (WGS) entry which is preliminary data.</text>
</comment>
<dbReference type="GO" id="GO:0005524">
    <property type="term" value="F:ATP binding"/>
    <property type="evidence" value="ECO:0007669"/>
    <property type="project" value="UniProtKB-KW"/>
</dbReference>
<feature type="domain" description="ABC transporter" evidence="4">
    <location>
        <begin position="9"/>
        <end position="248"/>
    </location>
</feature>
<dbReference type="EMBL" id="SDPQ02000001">
    <property type="protein sequence ID" value="KAA1399356.1"/>
    <property type="molecule type" value="Genomic_DNA"/>
</dbReference>
<dbReference type="SMART" id="SM00382">
    <property type="entry name" value="AAA"/>
    <property type="match status" value="1"/>
</dbReference>
<dbReference type="RefSeq" id="WP_149687502.1">
    <property type="nucleotide sequence ID" value="NZ_SDPQ02000001.1"/>
</dbReference>
<dbReference type="SUPFAM" id="SSF52540">
    <property type="entry name" value="P-loop containing nucleoside triphosphate hydrolases"/>
    <property type="match status" value="1"/>
</dbReference>
<evidence type="ECO:0000313" key="6">
    <source>
        <dbReference type="Proteomes" id="UP000380867"/>
    </source>
</evidence>
<dbReference type="PANTHER" id="PTHR43158">
    <property type="entry name" value="SKFA PEPTIDE EXPORT ATP-BINDING PROTEIN SKFE"/>
    <property type="match status" value="1"/>
</dbReference>
<gene>
    <name evidence="5" type="ORF">ESP70_000865</name>
</gene>
<dbReference type="CDD" id="cd03225">
    <property type="entry name" value="ABC_cobalt_CbiO_domain1"/>
    <property type="match status" value="1"/>
</dbReference>
<dbReference type="PANTHER" id="PTHR43158:SF2">
    <property type="entry name" value="SKFA PEPTIDE EXPORT ATP-BINDING PROTEIN SKFE"/>
    <property type="match status" value="1"/>
</dbReference>
<proteinExistence type="predicted"/>
<dbReference type="GO" id="GO:0016887">
    <property type="term" value="F:ATP hydrolysis activity"/>
    <property type="evidence" value="ECO:0007669"/>
    <property type="project" value="InterPro"/>
</dbReference>
<evidence type="ECO:0000256" key="2">
    <source>
        <dbReference type="ARBA" id="ARBA00022741"/>
    </source>
</evidence>